<dbReference type="VEuPathDB" id="VectorBase:RSAN_051290"/>
<dbReference type="Gene3D" id="1.10.1380.10">
    <property type="entry name" value="Neutral endopeptidase , domain2"/>
    <property type="match status" value="1"/>
</dbReference>
<organism evidence="1 2">
    <name type="scientific">Rhipicephalus sanguineus</name>
    <name type="common">Brown dog tick</name>
    <name type="synonym">Ixodes sanguineus</name>
    <dbReference type="NCBI Taxonomy" id="34632"/>
    <lineage>
        <taxon>Eukaryota</taxon>
        <taxon>Metazoa</taxon>
        <taxon>Ecdysozoa</taxon>
        <taxon>Arthropoda</taxon>
        <taxon>Chelicerata</taxon>
        <taxon>Arachnida</taxon>
        <taxon>Acari</taxon>
        <taxon>Parasitiformes</taxon>
        <taxon>Ixodida</taxon>
        <taxon>Ixodoidea</taxon>
        <taxon>Ixodidae</taxon>
        <taxon>Rhipicephalinae</taxon>
        <taxon>Rhipicephalus</taxon>
        <taxon>Rhipicephalus</taxon>
    </lineage>
</organism>
<sequence length="619" mass="69256">MCTDPYEALASLLNYSVKPCDDMYAHVCSRWIGNAEHVGFLQESFDHYLTRMHDIFETSDANVVGEGLSDGLRTGRVLFTQCLTAMKGNEVIKKDDMVFLTQKLLLTRVIESQTTQDALREGTEISFTFGLNGLLTLRPQRLDNEAVMYAFPGSAVKTYFPARADVKQCVSHLLTSMAIVTDVQTLATAVMSMDRVVAAHLSRARSLHKKIPAKQLGEESPTLEALVASPMERLTKMCSLSKGYVLVRDYENLVAFIRLLTQSSGLNISWYLVVQMLVDLLLFDYVARYELNDKWQALRACSVAVNKAVSNVWSSLSRQLMLNKTNHDPISDLLDGVRVELASNNSYVHEFLSGKAFSALQKVVRNISCVSNRELLQLQRKLVLGSAVLMPSHHSFVRSYVDVKQQARAASLTWPPGVVWDIAALLEMEMAPLYREETNSVFLSTTLEMPHVFYAEDSAHLLNYGVLGAALARELVLAVAPGSQLDTADLLWSSEATRQLLQQLTCYADLGIDHHEHNATDFRMELFPWLASVRVAYGALQRQFRLAELDNSKWKMMQRQFFLRFCLAACHSSSAAVLSARNKCIWPLSGNAAFMEAFDCPGTSPMSRHPCQATMTSPY</sequence>
<comment type="caution">
    <text evidence="1">The sequence shown here is derived from an EMBL/GenBank/DDBJ whole genome shotgun (WGS) entry which is preliminary data.</text>
</comment>
<dbReference type="InterPro" id="IPR024079">
    <property type="entry name" value="MetalloPept_cat_dom_sf"/>
</dbReference>
<dbReference type="AlphaFoldDB" id="A0A9D4SU20"/>
<proteinExistence type="predicted"/>
<dbReference type="GO" id="GO:0005886">
    <property type="term" value="C:plasma membrane"/>
    <property type="evidence" value="ECO:0007669"/>
    <property type="project" value="TreeGrafter"/>
</dbReference>
<gene>
    <name evidence="1" type="ORF">HPB52_006305</name>
</gene>
<reference evidence="1" key="1">
    <citation type="journal article" date="2020" name="Cell">
        <title>Large-Scale Comparative Analyses of Tick Genomes Elucidate Their Genetic Diversity and Vector Capacities.</title>
        <authorList>
            <consortium name="Tick Genome and Microbiome Consortium (TIGMIC)"/>
            <person name="Jia N."/>
            <person name="Wang J."/>
            <person name="Shi W."/>
            <person name="Du L."/>
            <person name="Sun Y."/>
            <person name="Zhan W."/>
            <person name="Jiang J.F."/>
            <person name="Wang Q."/>
            <person name="Zhang B."/>
            <person name="Ji P."/>
            <person name="Bell-Sakyi L."/>
            <person name="Cui X.M."/>
            <person name="Yuan T.T."/>
            <person name="Jiang B.G."/>
            <person name="Yang W.F."/>
            <person name="Lam T.T."/>
            <person name="Chang Q.C."/>
            <person name="Ding S.J."/>
            <person name="Wang X.J."/>
            <person name="Zhu J.G."/>
            <person name="Ruan X.D."/>
            <person name="Zhao L."/>
            <person name="Wei J.T."/>
            <person name="Ye R.Z."/>
            <person name="Que T.C."/>
            <person name="Du C.H."/>
            <person name="Zhou Y.H."/>
            <person name="Cheng J.X."/>
            <person name="Dai P.F."/>
            <person name="Guo W.B."/>
            <person name="Han X.H."/>
            <person name="Huang E.J."/>
            <person name="Li L.F."/>
            <person name="Wei W."/>
            <person name="Gao Y.C."/>
            <person name="Liu J.Z."/>
            <person name="Shao H.Z."/>
            <person name="Wang X."/>
            <person name="Wang C.C."/>
            <person name="Yang T.C."/>
            <person name="Huo Q.B."/>
            <person name="Li W."/>
            <person name="Chen H.Y."/>
            <person name="Chen S.E."/>
            <person name="Zhou L.G."/>
            <person name="Ni X.B."/>
            <person name="Tian J.H."/>
            <person name="Sheng Y."/>
            <person name="Liu T."/>
            <person name="Pan Y.S."/>
            <person name="Xia L.Y."/>
            <person name="Li J."/>
            <person name="Zhao F."/>
            <person name="Cao W.C."/>
        </authorList>
    </citation>
    <scope>NUCLEOTIDE SEQUENCE</scope>
    <source>
        <strain evidence="1">Rsan-2018</strain>
    </source>
</reference>
<dbReference type="GO" id="GO:0004222">
    <property type="term" value="F:metalloendopeptidase activity"/>
    <property type="evidence" value="ECO:0007669"/>
    <property type="project" value="InterPro"/>
</dbReference>
<dbReference type="InterPro" id="IPR042089">
    <property type="entry name" value="Peptidase_M13_dom_2"/>
</dbReference>
<reference evidence="1" key="2">
    <citation type="submission" date="2021-09" db="EMBL/GenBank/DDBJ databases">
        <authorList>
            <person name="Jia N."/>
            <person name="Wang J."/>
            <person name="Shi W."/>
            <person name="Du L."/>
            <person name="Sun Y."/>
            <person name="Zhan W."/>
            <person name="Jiang J."/>
            <person name="Wang Q."/>
            <person name="Zhang B."/>
            <person name="Ji P."/>
            <person name="Sakyi L.B."/>
            <person name="Cui X."/>
            <person name="Yuan T."/>
            <person name="Jiang B."/>
            <person name="Yang W."/>
            <person name="Lam T.T.-Y."/>
            <person name="Chang Q."/>
            <person name="Ding S."/>
            <person name="Wang X."/>
            <person name="Zhu J."/>
            <person name="Ruan X."/>
            <person name="Zhao L."/>
            <person name="Wei J."/>
            <person name="Que T."/>
            <person name="Du C."/>
            <person name="Cheng J."/>
            <person name="Dai P."/>
            <person name="Han X."/>
            <person name="Huang E."/>
            <person name="Gao Y."/>
            <person name="Liu J."/>
            <person name="Shao H."/>
            <person name="Ye R."/>
            <person name="Li L."/>
            <person name="Wei W."/>
            <person name="Wang X."/>
            <person name="Wang C."/>
            <person name="Huo Q."/>
            <person name="Li W."/>
            <person name="Guo W."/>
            <person name="Chen H."/>
            <person name="Chen S."/>
            <person name="Zhou L."/>
            <person name="Zhou L."/>
            <person name="Ni X."/>
            <person name="Tian J."/>
            <person name="Zhou Y."/>
            <person name="Sheng Y."/>
            <person name="Liu T."/>
            <person name="Pan Y."/>
            <person name="Xia L."/>
            <person name="Li J."/>
            <person name="Zhao F."/>
            <person name="Cao W."/>
        </authorList>
    </citation>
    <scope>NUCLEOTIDE SEQUENCE</scope>
    <source>
        <strain evidence="1">Rsan-2018</strain>
        <tissue evidence="1">Larvae</tissue>
    </source>
</reference>
<dbReference type="Gene3D" id="3.40.390.10">
    <property type="entry name" value="Collagenase (Catalytic Domain)"/>
    <property type="match status" value="1"/>
</dbReference>
<dbReference type="InterPro" id="IPR000718">
    <property type="entry name" value="Peptidase_M13"/>
</dbReference>
<evidence type="ECO:0000313" key="2">
    <source>
        <dbReference type="Proteomes" id="UP000821837"/>
    </source>
</evidence>
<dbReference type="Proteomes" id="UP000821837">
    <property type="component" value="Chromosome 5"/>
</dbReference>
<accession>A0A9D4SU20</accession>
<protein>
    <submittedName>
        <fullName evidence="1">Uncharacterized protein</fullName>
    </submittedName>
</protein>
<name>A0A9D4SU20_RHISA</name>
<dbReference type="PROSITE" id="PS51885">
    <property type="entry name" value="NEPRILYSIN"/>
    <property type="match status" value="1"/>
</dbReference>
<keyword evidence="2" id="KW-1185">Reference proteome</keyword>
<dbReference type="PANTHER" id="PTHR11733">
    <property type="entry name" value="ZINC METALLOPROTEASE FAMILY M13 NEPRILYSIN-RELATED"/>
    <property type="match status" value="1"/>
</dbReference>
<dbReference type="SUPFAM" id="SSF55486">
    <property type="entry name" value="Metalloproteases ('zincins'), catalytic domain"/>
    <property type="match status" value="1"/>
</dbReference>
<evidence type="ECO:0000313" key="1">
    <source>
        <dbReference type="EMBL" id="KAH7951204.1"/>
    </source>
</evidence>
<dbReference type="EMBL" id="JABSTV010001251">
    <property type="protein sequence ID" value="KAH7951204.1"/>
    <property type="molecule type" value="Genomic_DNA"/>
</dbReference>
<dbReference type="PANTHER" id="PTHR11733:SF241">
    <property type="entry name" value="GH26575P-RELATED"/>
    <property type="match status" value="1"/>
</dbReference>
<dbReference type="GO" id="GO:0016485">
    <property type="term" value="P:protein processing"/>
    <property type="evidence" value="ECO:0007669"/>
    <property type="project" value="TreeGrafter"/>
</dbReference>